<dbReference type="HOGENOM" id="CLU_138804_4_1_1"/>
<dbReference type="RefSeq" id="XP_003686116.1">
    <property type="nucleotide sequence ID" value="XM_003686068.1"/>
</dbReference>
<dbReference type="AlphaFoldDB" id="G8BVA0"/>
<evidence type="ECO:0000313" key="2">
    <source>
        <dbReference type="Proteomes" id="UP000005666"/>
    </source>
</evidence>
<dbReference type="PANTHER" id="PTHR20978">
    <property type="entry name" value="SPLICING FACTOR 3B SUBUNIT 5"/>
    <property type="match status" value="1"/>
</dbReference>
<sequence>MSEKIRQKQLFQVYKQKYVGLGNENTTIEEWQKNIQRDTYNSIVGHSGLLEYVSLGMKSECKRDMKINLIKKMCQQKHRTLDEE</sequence>
<evidence type="ECO:0000313" key="1">
    <source>
        <dbReference type="EMBL" id="CCE63682.1"/>
    </source>
</evidence>
<protein>
    <recommendedName>
        <fullName evidence="3">Splicing factor subunit</fullName>
    </recommendedName>
</protein>
<dbReference type="GO" id="GO:0005684">
    <property type="term" value="C:U2-type spliceosomal complex"/>
    <property type="evidence" value="ECO:0007669"/>
    <property type="project" value="EnsemblFungi"/>
</dbReference>
<dbReference type="InterPro" id="IPR009846">
    <property type="entry name" value="SF3b5/RDS3-10"/>
</dbReference>
<dbReference type="STRING" id="1071381.G8BVA0"/>
<dbReference type="PANTHER" id="PTHR20978:SF0">
    <property type="entry name" value="SPLICING FACTOR 3B SUBUNIT 5"/>
    <property type="match status" value="1"/>
</dbReference>
<reference evidence="1 2" key="1">
    <citation type="journal article" date="2011" name="Proc. Natl. Acad. Sci. U.S.A.">
        <title>Evolutionary erosion of yeast sex chromosomes by mating-type switching accidents.</title>
        <authorList>
            <person name="Gordon J.L."/>
            <person name="Armisen D."/>
            <person name="Proux-Wera E."/>
            <person name="Oheigeartaigh S.S."/>
            <person name="Byrne K.P."/>
            <person name="Wolfe K.H."/>
        </authorList>
    </citation>
    <scope>NUCLEOTIDE SEQUENCE [LARGE SCALE GENOMIC DNA]</scope>
    <source>
        <strain evidence="2">ATCC 24235 / CBS 4417 / NBRC 1672 / NRRL Y-8282 / UCD 70-5</strain>
    </source>
</reference>
<proteinExistence type="predicted"/>
<organism evidence="1 2">
    <name type="scientific">Tetrapisispora phaffii (strain ATCC 24235 / CBS 4417 / NBRC 1672 / NRRL Y-8282 / UCD 70-5)</name>
    <name type="common">Yeast</name>
    <name type="synonym">Fabospora phaffii</name>
    <dbReference type="NCBI Taxonomy" id="1071381"/>
    <lineage>
        <taxon>Eukaryota</taxon>
        <taxon>Fungi</taxon>
        <taxon>Dikarya</taxon>
        <taxon>Ascomycota</taxon>
        <taxon>Saccharomycotina</taxon>
        <taxon>Saccharomycetes</taxon>
        <taxon>Saccharomycetales</taxon>
        <taxon>Saccharomycetaceae</taxon>
        <taxon>Tetrapisispora</taxon>
    </lineage>
</organism>
<dbReference type="KEGG" id="tpf:TPHA_0F02000"/>
<dbReference type="Proteomes" id="UP000005666">
    <property type="component" value="Chromosome 6"/>
</dbReference>
<dbReference type="eggNOG" id="KOG3485">
    <property type="taxonomic scope" value="Eukaryota"/>
</dbReference>
<accession>G8BVA0</accession>
<dbReference type="GeneID" id="11535624"/>
<dbReference type="GO" id="GO:0000245">
    <property type="term" value="P:spliceosomal complex assembly"/>
    <property type="evidence" value="ECO:0007669"/>
    <property type="project" value="EnsemblFungi"/>
</dbReference>
<dbReference type="Pfam" id="PF07189">
    <property type="entry name" value="SF3b10"/>
    <property type="match status" value="1"/>
</dbReference>
<name>G8BVA0_TETPH</name>
<dbReference type="EMBL" id="HE612861">
    <property type="protein sequence ID" value="CCE63682.1"/>
    <property type="molecule type" value="Genomic_DNA"/>
</dbReference>
<gene>
    <name evidence="1" type="primary">TPHA0F02000</name>
    <name evidence="1" type="ordered locus">TPHA_0F02000</name>
</gene>
<evidence type="ECO:0008006" key="3">
    <source>
        <dbReference type="Google" id="ProtNLM"/>
    </source>
</evidence>
<keyword evidence="2" id="KW-1185">Reference proteome</keyword>
<dbReference type="GO" id="GO:0005686">
    <property type="term" value="C:U2 snRNP"/>
    <property type="evidence" value="ECO:0007669"/>
    <property type="project" value="EnsemblFungi"/>
</dbReference>
<dbReference type="OMA" id="NTTIEEW"/>
<dbReference type="OrthoDB" id="274726at2759"/>
<dbReference type="GO" id="GO:0071011">
    <property type="term" value="C:precatalytic spliceosome"/>
    <property type="evidence" value="ECO:0007669"/>
    <property type="project" value="TreeGrafter"/>
</dbReference>